<evidence type="ECO:0000313" key="5">
    <source>
        <dbReference type="EMBL" id="CAK0754148.1"/>
    </source>
</evidence>
<dbReference type="PANTHER" id="PTHR46652:SF8">
    <property type="entry name" value="LEUCINE RICH REPEAT CONTAINING 23"/>
    <property type="match status" value="1"/>
</dbReference>
<dbReference type="InterPro" id="IPR025875">
    <property type="entry name" value="Leu-rich_rpt_4"/>
</dbReference>
<sequence length="764" mass="82464">MTRRLPFKWPSIPGPVSDSENSLRQQEAEQAARLNRKQAWQILKKAVAGQPATQVHAAIAAAVRAGVPATWKHKAEARLQLRDSNAAQEVTDCANATPFRMAAYQAALACATRYELYDVCSACAGTVERRKQGTAMALSSGLHTASAAALHEHVEAAGEVGLEREAEACRLALAERQAAAAAVLQAAADQAEAVGFSDALAAATDAGVDASILKEATVRFESRLHAAAAAYVHGLHSLPLAITAAGPAAESVNAVATSGDGAGRSDRCLTTADVAQLALLGDAAHAVTCLSFNLERLSSFGASLLACTALKELHAASNQLTSISGLEHLSSLKHLDLCDNALTNVNNLASLTQLEWAPCACARYLNLDYNRLNNSGSLPSLPSLRWLSIQGNGLTSLAGLPLSGSLTWLSLASNKLTTPEGLQCLCALQDLSLWNNECASLEQLEPLSALTKLNAGHNRLCVMPTIPLLHLQHLSLAHNRIELMPDLTCYPELQVLELQHNKVAGIVSQTGLCTLVALNLSDNRLQNCSAFNSLHLLISLTRLDMSGNPLELDSRYPSLRERLLPQLLEDADGGPVHVSILEARLSTSLANSAFAPAALLFWQCYGGAHPLRSGCLGILDCSVRARPLLRRHERLAHTHWVLLKDQAADALQARWDRADRAASQIASAWRTYQCQRQSRQLQLLRQQAKRERAASAIQVGPSEEPQGVEAVMADWGFKDRHAAEAFRRARSRKLSSVREQGRLQALQDSTYRLEKFRRLSCRKC</sequence>
<keyword evidence="3" id="KW-0677">Repeat</keyword>
<dbReference type="GO" id="GO:0005930">
    <property type="term" value="C:axoneme"/>
    <property type="evidence" value="ECO:0007669"/>
    <property type="project" value="UniProtKB-SubCell"/>
</dbReference>
<dbReference type="AlphaFoldDB" id="A0AAV1HVP4"/>
<evidence type="ECO:0000256" key="2">
    <source>
        <dbReference type="ARBA" id="ARBA00022614"/>
    </source>
</evidence>
<name>A0AAV1HVP4_9CHLO</name>
<dbReference type="PROSITE" id="PS51450">
    <property type="entry name" value="LRR"/>
    <property type="match status" value="5"/>
</dbReference>
<keyword evidence="6" id="KW-1185">Reference proteome</keyword>
<dbReference type="SMART" id="SM00364">
    <property type="entry name" value="LRR_BAC"/>
    <property type="match status" value="5"/>
</dbReference>
<dbReference type="Proteomes" id="UP001314263">
    <property type="component" value="Unassembled WGS sequence"/>
</dbReference>
<dbReference type="InterPro" id="IPR050836">
    <property type="entry name" value="SDS22/Internalin_LRR"/>
</dbReference>
<dbReference type="InterPro" id="IPR003591">
    <property type="entry name" value="Leu-rich_rpt_typical-subtyp"/>
</dbReference>
<dbReference type="InterPro" id="IPR032675">
    <property type="entry name" value="LRR_dom_sf"/>
</dbReference>
<dbReference type="Pfam" id="PF12799">
    <property type="entry name" value="LRR_4"/>
    <property type="match status" value="1"/>
</dbReference>
<keyword evidence="2" id="KW-0433">Leucine-rich repeat</keyword>
<dbReference type="SUPFAM" id="SSF52058">
    <property type="entry name" value="L domain-like"/>
    <property type="match status" value="1"/>
</dbReference>
<dbReference type="SMART" id="SM00365">
    <property type="entry name" value="LRR_SD22"/>
    <property type="match status" value="5"/>
</dbReference>
<feature type="region of interest" description="Disordered" evidence="4">
    <location>
        <begin position="1"/>
        <end position="24"/>
    </location>
</feature>
<evidence type="ECO:0000256" key="3">
    <source>
        <dbReference type="ARBA" id="ARBA00022737"/>
    </source>
</evidence>
<dbReference type="Gene3D" id="3.80.10.10">
    <property type="entry name" value="Ribonuclease Inhibitor"/>
    <property type="match status" value="3"/>
</dbReference>
<organism evidence="5 6">
    <name type="scientific">Coccomyxa viridis</name>
    <dbReference type="NCBI Taxonomy" id="1274662"/>
    <lineage>
        <taxon>Eukaryota</taxon>
        <taxon>Viridiplantae</taxon>
        <taxon>Chlorophyta</taxon>
        <taxon>core chlorophytes</taxon>
        <taxon>Trebouxiophyceae</taxon>
        <taxon>Trebouxiophyceae incertae sedis</taxon>
        <taxon>Coccomyxaceae</taxon>
        <taxon>Coccomyxa</taxon>
    </lineage>
</organism>
<dbReference type="InterPro" id="IPR001611">
    <property type="entry name" value="Leu-rich_rpt"/>
</dbReference>
<evidence type="ECO:0000256" key="1">
    <source>
        <dbReference type="ARBA" id="ARBA00004430"/>
    </source>
</evidence>
<proteinExistence type="predicted"/>
<dbReference type="SMART" id="SM00369">
    <property type="entry name" value="LRR_TYP"/>
    <property type="match status" value="4"/>
</dbReference>
<protein>
    <submittedName>
        <fullName evidence="5">Uncharacterized protein</fullName>
    </submittedName>
</protein>
<dbReference type="PANTHER" id="PTHR46652">
    <property type="entry name" value="LEUCINE-RICH REPEAT AND IQ DOMAIN-CONTAINING PROTEIN 1-RELATED"/>
    <property type="match status" value="1"/>
</dbReference>
<evidence type="ECO:0000313" key="6">
    <source>
        <dbReference type="Proteomes" id="UP001314263"/>
    </source>
</evidence>
<gene>
    <name evidence="5" type="ORF">CVIRNUC_002275</name>
</gene>
<evidence type="ECO:0000256" key="4">
    <source>
        <dbReference type="SAM" id="MobiDB-lite"/>
    </source>
</evidence>
<reference evidence="5 6" key="1">
    <citation type="submission" date="2023-10" db="EMBL/GenBank/DDBJ databases">
        <authorList>
            <person name="Maclean D."/>
            <person name="Macfadyen A."/>
        </authorList>
    </citation>
    <scope>NUCLEOTIDE SEQUENCE [LARGE SCALE GENOMIC DNA]</scope>
</reference>
<accession>A0AAV1HVP4</accession>
<dbReference type="EMBL" id="CAUYUE010000003">
    <property type="protein sequence ID" value="CAK0754148.1"/>
    <property type="molecule type" value="Genomic_DNA"/>
</dbReference>
<comment type="caution">
    <text evidence="5">The sequence shown here is derived from an EMBL/GenBank/DDBJ whole genome shotgun (WGS) entry which is preliminary data.</text>
</comment>
<comment type="subcellular location">
    <subcellularLocation>
        <location evidence="1">Cytoplasm</location>
        <location evidence="1">Cytoskeleton</location>
        <location evidence="1">Cilium axoneme</location>
    </subcellularLocation>
</comment>